<comment type="caution">
    <text evidence="1">The sequence shown here is derived from an EMBL/GenBank/DDBJ whole genome shotgun (WGS) entry which is preliminary data.</text>
</comment>
<gene>
    <name evidence="1" type="ORF">E4665_03280</name>
</gene>
<dbReference type="OrthoDB" id="2659434at2"/>
<dbReference type="InterPro" id="IPR039498">
    <property type="entry name" value="NTP_transf_5"/>
</dbReference>
<organism evidence="1 2">
    <name type="scientific">Sporolactobacillus shoreae</name>
    <dbReference type="NCBI Taxonomy" id="1465501"/>
    <lineage>
        <taxon>Bacteria</taxon>
        <taxon>Bacillati</taxon>
        <taxon>Bacillota</taxon>
        <taxon>Bacilli</taxon>
        <taxon>Bacillales</taxon>
        <taxon>Sporolactobacillaceae</taxon>
        <taxon>Sporolactobacillus</taxon>
    </lineage>
</organism>
<keyword evidence="2" id="KW-1185">Reference proteome</keyword>
<sequence>MGQRLIYLTRGQRTMVVRWPQKLRTLLVAFIPQRLMTGRLRSVKMLKLLHAIYDRKSPLPQNEGYYHEILKSAQSGLISSQLYYLVTIQNLTSQVPSFFLQALKERAMQNLFISTLIQKELDPILDQFERQNIEVMPLKGLLFAEKYFGSRVARGTSDIDLLVKPVQLDQAIQLVNSLGFTSVVQYEPEHFHKVFAKKMPQFHFHLNVEIHWQFLREKTSSLDMDLIWRDSTQLRQWRYVREPSDFHAFYLTCLHGWNHELISWKYFIDIIQMIHALNDQLSYKDLFSFAREQKTYRRIAHTLIIVYHEFPHLNERLPLTLKADSTFWWNASDLSSDHRLKATMRVLIKRVRQIGDYDNWRQKWVFLKRVALPDPVIMARIIGSDKMRLPRLAQYILFLFKCFTEIMRSIPAFFSSLRKRNT</sequence>
<proteinExistence type="predicted"/>
<evidence type="ECO:0000313" key="2">
    <source>
        <dbReference type="Proteomes" id="UP000298347"/>
    </source>
</evidence>
<protein>
    <recommendedName>
        <fullName evidence="3">Nucleotidyltransferase family protein</fullName>
    </recommendedName>
</protein>
<dbReference type="EMBL" id="SRJD01000002">
    <property type="protein sequence ID" value="TGA99984.1"/>
    <property type="molecule type" value="Genomic_DNA"/>
</dbReference>
<dbReference type="Proteomes" id="UP000298347">
    <property type="component" value="Unassembled WGS sequence"/>
</dbReference>
<dbReference type="Pfam" id="PF14907">
    <property type="entry name" value="NTP_transf_5"/>
    <property type="match status" value="1"/>
</dbReference>
<evidence type="ECO:0008006" key="3">
    <source>
        <dbReference type="Google" id="ProtNLM"/>
    </source>
</evidence>
<name>A0A4Z0GTJ1_9BACL</name>
<accession>A0A4Z0GTJ1</accession>
<evidence type="ECO:0000313" key="1">
    <source>
        <dbReference type="EMBL" id="TGA99984.1"/>
    </source>
</evidence>
<reference evidence="1 2" key="1">
    <citation type="journal article" date="2015" name="Int. J. Syst. Evol. Microbiol.">
        <title>Sporolactobacillus shoreae sp. nov. and Sporolactobacillus spathodeae sp. nov., two spore-forming lactic acid bacteria isolated from tree barks in Thailand.</title>
        <authorList>
            <person name="Thamacharoensuk T."/>
            <person name="Kitahara M."/>
            <person name="Ohkuma M."/>
            <person name="Thongchul N."/>
            <person name="Tanasupawat S."/>
        </authorList>
    </citation>
    <scope>NUCLEOTIDE SEQUENCE [LARGE SCALE GENOMIC DNA]</scope>
    <source>
        <strain evidence="1 2">BK92</strain>
    </source>
</reference>
<dbReference type="AlphaFoldDB" id="A0A4Z0GTJ1"/>